<dbReference type="AlphaFoldDB" id="A0A0Q9ZES3"/>
<gene>
    <name evidence="5" type="ORF">APR42_08440</name>
</gene>
<dbReference type="InterPro" id="IPR018060">
    <property type="entry name" value="HTH_AraC"/>
</dbReference>
<dbReference type="SUPFAM" id="SSF46689">
    <property type="entry name" value="Homeodomain-like"/>
    <property type="match status" value="1"/>
</dbReference>
<evidence type="ECO:0000256" key="2">
    <source>
        <dbReference type="ARBA" id="ARBA00023125"/>
    </source>
</evidence>
<dbReference type="Gene3D" id="1.10.10.60">
    <property type="entry name" value="Homeodomain-like"/>
    <property type="match status" value="2"/>
</dbReference>
<dbReference type="SMART" id="SM00342">
    <property type="entry name" value="HTH_ARAC"/>
    <property type="match status" value="1"/>
</dbReference>
<dbReference type="InterPro" id="IPR009057">
    <property type="entry name" value="Homeodomain-like_sf"/>
</dbReference>
<name>A0A0Q9ZES3_9FLAO</name>
<accession>A0A0Q9ZES3</accession>
<dbReference type="PROSITE" id="PS01124">
    <property type="entry name" value="HTH_ARAC_FAMILY_2"/>
    <property type="match status" value="1"/>
</dbReference>
<feature type="domain" description="HTH araC/xylS-type" evidence="4">
    <location>
        <begin position="196"/>
        <end position="294"/>
    </location>
</feature>
<keyword evidence="3" id="KW-0804">Transcription</keyword>
<evidence type="ECO:0000313" key="5">
    <source>
        <dbReference type="EMBL" id="KRG27774.1"/>
    </source>
</evidence>
<protein>
    <submittedName>
        <fullName evidence="5">AraC family transcriptional regulator</fullName>
    </submittedName>
</protein>
<evidence type="ECO:0000259" key="4">
    <source>
        <dbReference type="PROSITE" id="PS01124"/>
    </source>
</evidence>
<dbReference type="GO" id="GO:0043565">
    <property type="term" value="F:sequence-specific DNA binding"/>
    <property type="evidence" value="ECO:0007669"/>
    <property type="project" value="InterPro"/>
</dbReference>
<dbReference type="PROSITE" id="PS00041">
    <property type="entry name" value="HTH_ARAC_FAMILY_1"/>
    <property type="match status" value="1"/>
</dbReference>
<dbReference type="EMBL" id="LKTP01000034">
    <property type="protein sequence ID" value="KRG27774.1"/>
    <property type="molecule type" value="Genomic_DNA"/>
</dbReference>
<dbReference type="InterPro" id="IPR053142">
    <property type="entry name" value="PchR_regulatory_protein"/>
</dbReference>
<evidence type="ECO:0000256" key="1">
    <source>
        <dbReference type="ARBA" id="ARBA00023015"/>
    </source>
</evidence>
<organism evidence="5 6">
    <name type="scientific">Salegentibacter mishustinae</name>
    <dbReference type="NCBI Taxonomy" id="270918"/>
    <lineage>
        <taxon>Bacteria</taxon>
        <taxon>Pseudomonadati</taxon>
        <taxon>Bacteroidota</taxon>
        <taxon>Flavobacteriia</taxon>
        <taxon>Flavobacteriales</taxon>
        <taxon>Flavobacteriaceae</taxon>
        <taxon>Salegentibacter</taxon>
    </lineage>
</organism>
<sequence length="299" mass="34437">MILEDKNNAQGFTEELKVEDGFYLLKFQNETSDNQKIIRDIDSSFIQFHFNLKGNCKFLFNNSNYELPLNEESSLLLYNPQQDLPLNLVLEPNSWLISLVISIKKFHSLFSQEAGYITFLSADNKDKKYYKDAPISPSMAIVLNQVMNFSLTQSIKNLYLKGKAYELLSLYFNRTEDPDVEQCPFLSDEENIIKIRKAKDIVISRMAEPPSLQELSDEIGLSLKKLKEGFKQIYGDSVYSFLFDYKMEFARKLLDSGDYNVNEVGLKVGYSTSSHFIAAFKKKFGTTPKKYIMSLNPNV</sequence>
<dbReference type="InterPro" id="IPR020449">
    <property type="entry name" value="Tscrpt_reg_AraC-type_HTH"/>
</dbReference>
<keyword evidence="1" id="KW-0805">Transcription regulation</keyword>
<dbReference type="InterPro" id="IPR018062">
    <property type="entry name" value="HTH_AraC-typ_CS"/>
</dbReference>
<dbReference type="OrthoDB" id="799767at2"/>
<evidence type="ECO:0000256" key="3">
    <source>
        <dbReference type="ARBA" id="ARBA00023163"/>
    </source>
</evidence>
<dbReference type="Pfam" id="PF12833">
    <property type="entry name" value="HTH_18"/>
    <property type="match status" value="1"/>
</dbReference>
<evidence type="ECO:0000313" key="6">
    <source>
        <dbReference type="Proteomes" id="UP000051643"/>
    </source>
</evidence>
<proteinExistence type="predicted"/>
<comment type="caution">
    <text evidence="5">The sequence shown here is derived from an EMBL/GenBank/DDBJ whole genome shotgun (WGS) entry which is preliminary data.</text>
</comment>
<dbReference type="PANTHER" id="PTHR47893:SF1">
    <property type="entry name" value="REGULATORY PROTEIN PCHR"/>
    <property type="match status" value="1"/>
</dbReference>
<dbReference type="GO" id="GO:0003700">
    <property type="term" value="F:DNA-binding transcription factor activity"/>
    <property type="evidence" value="ECO:0007669"/>
    <property type="project" value="InterPro"/>
</dbReference>
<dbReference type="PANTHER" id="PTHR47893">
    <property type="entry name" value="REGULATORY PROTEIN PCHR"/>
    <property type="match status" value="1"/>
</dbReference>
<keyword evidence="2" id="KW-0238">DNA-binding</keyword>
<dbReference type="Proteomes" id="UP000051643">
    <property type="component" value="Unassembled WGS sequence"/>
</dbReference>
<keyword evidence="6" id="KW-1185">Reference proteome</keyword>
<dbReference type="RefSeq" id="WP_057482447.1">
    <property type="nucleotide sequence ID" value="NZ_BMWR01000004.1"/>
</dbReference>
<dbReference type="PRINTS" id="PR00032">
    <property type="entry name" value="HTHARAC"/>
</dbReference>
<dbReference type="STRING" id="270918.APR42_08440"/>
<reference evidence="5" key="1">
    <citation type="submission" date="2015-10" db="EMBL/GenBank/DDBJ databases">
        <title>Draft genome sequence of Salegentibacter mishustinae KCTC 12263.</title>
        <authorList>
            <person name="Lin W."/>
            <person name="Zheng Q."/>
        </authorList>
    </citation>
    <scope>NUCLEOTIDE SEQUENCE [LARGE SCALE GENOMIC DNA]</scope>
    <source>
        <strain evidence="5">KCTC 12263</strain>
    </source>
</reference>